<dbReference type="Pfam" id="PF04366">
    <property type="entry name" value="Ysc84"/>
    <property type="match status" value="1"/>
</dbReference>
<proteinExistence type="predicted"/>
<evidence type="ECO:0000259" key="2">
    <source>
        <dbReference type="Pfam" id="PF04366"/>
    </source>
</evidence>
<protein>
    <recommendedName>
        <fullName evidence="2">Ysc84 actin-binding domain-containing protein</fullName>
    </recommendedName>
</protein>
<gene>
    <name evidence="3" type="ORF">HLUCCX10_09305</name>
</gene>
<dbReference type="EMBL" id="LJXT01000052">
    <property type="protein sequence ID" value="KPQ15389.1"/>
    <property type="molecule type" value="Genomic_DNA"/>
</dbReference>
<name>A0A0P7Y9Y3_9BACT</name>
<feature type="chain" id="PRO_5006146093" description="Ysc84 actin-binding domain-containing protein" evidence="1">
    <location>
        <begin position="28"/>
        <end position="183"/>
    </location>
</feature>
<keyword evidence="1" id="KW-0732">Signal</keyword>
<comment type="caution">
    <text evidence="3">The sequence shown here is derived from an EMBL/GenBank/DDBJ whole genome shotgun (WGS) entry which is preliminary data.</text>
</comment>
<accession>A0A0P7Y9Y3</accession>
<dbReference type="AlphaFoldDB" id="A0A0P7Y9Y3"/>
<feature type="signal peptide" evidence="1">
    <location>
        <begin position="1"/>
        <end position="27"/>
    </location>
</feature>
<reference evidence="3 4" key="1">
    <citation type="submission" date="2015-09" db="EMBL/GenBank/DDBJ databases">
        <title>Identification and resolution of microdiversity through metagenomic sequencing of parallel consortia.</title>
        <authorList>
            <person name="Nelson W.C."/>
            <person name="Romine M.F."/>
            <person name="Lindemann S.R."/>
        </authorList>
    </citation>
    <scope>NUCLEOTIDE SEQUENCE [LARGE SCALE GENOMIC DNA]</scope>
    <source>
        <strain evidence="3">HL-49</strain>
    </source>
</reference>
<evidence type="ECO:0000256" key="1">
    <source>
        <dbReference type="SAM" id="SignalP"/>
    </source>
</evidence>
<evidence type="ECO:0000313" key="3">
    <source>
        <dbReference type="EMBL" id="KPQ15389.1"/>
    </source>
</evidence>
<feature type="domain" description="Ysc84 actin-binding" evidence="2">
    <location>
        <begin position="100"/>
        <end position="182"/>
    </location>
</feature>
<dbReference type="OrthoDB" id="5405772at2"/>
<sequence length="183" mass="19782">MHFTNIRPTKLFLLCLSFLMISSFSNAQSSKKDQQILEDSQEAKAEFLEDDPTMSELFENAYGYIILPNVGKGGLGVGGAAGNGVAYEQGEFVGFARMTQITIGFQAGGQAYSEVVFFEDEESWDRFKTGKIEMAAQVSAVAAASGASANAEYVDGVAVFTRTKGGLMYEASVGGQQFKFREN</sequence>
<dbReference type="PATRIC" id="fig|1305737.6.peg.2497"/>
<dbReference type="eggNOG" id="COG2930">
    <property type="taxonomic scope" value="Bacteria"/>
</dbReference>
<dbReference type="STRING" id="1305737.GCA_000526355_01978"/>
<dbReference type="Proteomes" id="UP000050421">
    <property type="component" value="Unassembled WGS sequence"/>
</dbReference>
<evidence type="ECO:0000313" key="4">
    <source>
        <dbReference type="Proteomes" id="UP000050421"/>
    </source>
</evidence>
<dbReference type="InterPro" id="IPR007461">
    <property type="entry name" value="Ysc84_actin-binding"/>
</dbReference>
<organism evidence="3 4">
    <name type="scientific">Algoriphagus marincola HL-49</name>
    <dbReference type="NCBI Taxonomy" id="1305737"/>
    <lineage>
        <taxon>Bacteria</taxon>
        <taxon>Pseudomonadati</taxon>
        <taxon>Bacteroidota</taxon>
        <taxon>Cytophagia</taxon>
        <taxon>Cytophagales</taxon>
        <taxon>Cyclobacteriaceae</taxon>
        <taxon>Algoriphagus</taxon>
    </lineage>
</organism>